<protein>
    <submittedName>
        <fullName evidence="2">Uncharacterized protein</fullName>
    </submittedName>
</protein>
<sequence>MGRLPRTEISSAVSSSTKIGEQVPERSVAGGRKMKDPSLEQKLILSTIDDRDEGVDVCDLSPDKVIVATVSPSSRRHQLIPGRQSVTRWIGRSHPVTTDVCETIPEETSGGFQLENEEIRSRRQVAVTLPLPRRHHKLLPLQHLSLNLRQRKTGCCDICISENCKVRKVKLHICWMAI</sequence>
<reference evidence="2 3" key="1">
    <citation type="journal article" date="2023" name="Nucleic Acids Res.">
        <title>The hologenome of Daphnia magna reveals possible DNA methylation and microbiome-mediated evolution of the host genome.</title>
        <authorList>
            <person name="Chaturvedi A."/>
            <person name="Li X."/>
            <person name="Dhandapani V."/>
            <person name="Marshall H."/>
            <person name="Kissane S."/>
            <person name="Cuenca-Cambronero M."/>
            <person name="Asole G."/>
            <person name="Calvet F."/>
            <person name="Ruiz-Romero M."/>
            <person name="Marangio P."/>
            <person name="Guigo R."/>
            <person name="Rago D."/>
            <person name="Mirbahai L."/>
            <person name="Eastwood N."/>
            <person name="Colbourne J.K."/>
            <person name="Zhou J."/>
            <person name="Mallon E."/>
            <person name="Orsini L."/>
        </authorList>
    </citation>
    <scope>NUCLEOTIDE SEQUENCE [LARGE SCALE GENOMIC DNA]</scope>
    <source>
        <strain evidence="2">LRV0_1</strain>
    </source>
</reference>
<comment type="caution">
    <text evidence="2">The sequence shown here is derived from an EMBL/GenBank/DDBJ whole genome shotgun (WGS) entry which is preliminary data.</text>
</comment>
<proteinExistence type="predicted"/>
<name>A0ABR0AAH3_9CRUS</name>
<evidence type="ECO:0000313" key="3">
    <source>
        <dbReference type="Proteomes" id="UP001234178"/>
    </source>
</evidence>
<dbReference type="EMBL" id="JAOYFB010000037">
    <property type="protein sequence ID" value="KAK4022140.1"/>
    <property type="molecule type" value="Genomic_DNA"/>
</dbReference>
<dbReference type="Proteomes" id="UP001234178">
    <property type="component" value="Unassembled WGS sequence"/>
</dbReference>
<feature type="region of interest" description="Disordered" evidence="1">
    <location>
        <begin position="1"/>
        <end position="36"/>
    </location>
</feature>
<feature type="compositionally biased region" description="Polar residues" evidence="1">
    <location>
        <begin position="8"/>
        <end position="19"/>
    </location>
</feature>
<accession>A0ABR0AAH3</accession>
<gene>
    <name evidence="2" type="ORF">OUZ56_007621</name>
</gene>
<keyword evidence="3" id="KW-1185">Reference proteome</keyword>
<organism evidence="2 3">
    <name type="scientific">Daphnia magna</name>
    <dbReference type="NCBI Taxonomy" id="35525"/>
    <lineage>
        <taxon>Eukaryota</taxon>
        <taxon>Metazoa</taxon>
        <taxon>Ecdysozoa</taxon>
        <taxon>Arthropoda</taxon>
        <taxon>Crustacea</taxon>
        <taxon>Branchiopoda</taxon>
        <taxon>Diplostraca</taxon>
        <taxon>Cladocera</taxon>
        <taxon>Anomopoda</taxon>
        <taxon>Daphniidae</taxon>
        <taxon>Daphnia</taxon>
    </lineage>
</organism>
<evidence type="ECO:0000313" key="2">
    <source>
        <dbReference type="EMBL" id="KAK4022140.1"/>
    </source>
</evidence>
<evidence type="ECO:0000256" key="1">
    <source>
        <dbReference type="SAM" id="MobiDB-lite"/>
    </source>
</evidence>